<feature type="transmembrane region" description="Helical" evidence="2">
    <location>
        <begin position="389"/>
        <end position="414"/>
    </location>
</feature>
<evidence type="ECO:0000313" key="4">
    <source>
        <dbReference type="Proteomes" id="UP000006906"/>
    </source>
</evidence>
<accession>A0A2K3CQP1</accession>
<feature type="region of interest" description="Disordered" evidence="1">
    <location>
        <begin position="19"/>
        <end position="45"/>
    </location>
</feature>
<dbReference type="InParanoid" id="A0A2K3CQP1"/>
<keyword evidence="4" id="KW-1185">Reference proteome</keyword>
<dbReference type="KEGG" id="cre:CHLRE_17g726900v5"/>
<evidence type="ECO:0000313" key="3">
    <source>
        <dbReference type="EMBL" id="PNW70608.1"/>
    </source>
</evidence>
<feature type="compositionally biased region" description="Low complexity" evidence="1">
    <location>
        <begin position="129"/>
        <end position="141"/>
    </location>
</feature>
<keyword evidence="2" id="KW-1133">Transmembrane helix</keyword>
<organism evidence="3 4">
    <name type="scientific">Chlamydomonas reinhardtii</name>
    <name type="common">Chlamydomonas smithii</name>
    <dbReference type="NCBI Taxonomy" id="3055"/>
    <lineage>
        <taxon>Eukaryota</taxon>
        <taxon>Viridiplantae</taxon>
        <taxon>Chlorophyta</taxon>
        <taxon>core chlorophytes</taxon>
        <taxon>Chlorophyceae</taxon>
        <taxon>CS clade</taxon>
        <taxon>Chlamydomonadales</taxon>
        <taxon>Chlamydomonadaceae</taxon>
        <taxon>Chlamydomonas</taxon>
    </lineage>
</organism>
<dbReference type="GeneID" id="5722800"/>
<dbReference type="AlphaFoldDB" id="A0A2K3CQP1"/>
<name>A0A2K3CQP1_CHLRE</name>
<evidence type="ECO:0000256" key="2">
    <source>
        <dbReference type="SAM" id="Phobius"/>
    </source>
</evidence>
<dbReference type="RefSeq" id="XP_042914818.1">
    <property type="nucleotide sequence ID" value="XM_043072359.1"/>
</dbReference>
<feature type="transmembrane region" description="Helical" evidence="2">
    <location>
        <begin position="51"/>
        <end position="69"/>
    </location>
</feature>
<keyword evidence="2" id="KW-0472">Membrane</keyword>
<feature type="region of interest" description="Disordered" evidence="1">
    <location>
        <begin position="129"/>
        <end position="191"/>
    </location>
</feature>
<protein>
    <submittedName>
        <fullName evidence="3">Uncharacterized protein</fullName>
    </submittedName>
</protein>
<dbReference type="OrthoDB" id="533634at2759"/>
<dbReference type="Gramene" id="PNW70608">
    <property type="protein sequence ID" value="PNW70608"/>
    <property type="gene ID" value="CHLRE_17g726900v5"/>
</dbReference>
<gene>
    <name evidence="3" type="ORF">CHLRE_17g726900v5</name>
</gene>
<dbReference type="Proteomes" id="UP000006906">
    <property type="component" value="Chromosome 17"/>
</dbReference>
<evidence type="ECO:0000256" key="1">
    <source>
        <dbReference type="SAM" id="MobiDB-lite"/>
    </source>
</evidence>
<sequence length="446" mass="49334">MSNYRVRQRAVDVNDTKLFIDTGPRPVNHQPYLQRDPQPESSGDELTEGRAWTLLAVSVALLIAGVWLVRGNHYAHLHRRVEAAYFEYLQEWDAQHAAVFAASEWRLEVEGHSDSVPLLPHTFKSKRVAVPAAASGPAAGSPHDHSATTHTTTSNTHTTTHTTTHTITSNTTHTTTSNTNSSSSRRRGAQSRLQEFRADKLLPLLFPALKSAPLLDQHKVAHSKGALWRPVVPELRRARGMILVAKDGATGAESRLDLGRVVFARERIVPAGGEGRCMYDQKGVWQADNTCGVHEYLWALCIKVSRDPATGRYAADTELGGGPGCSDESGWELGHWRRLDPRNGRVNGRLYLPSAARNATTITVKHTRDPSVRERDIMRRTAPNMEHQILFHALGMAMCFLGAVVLLSVGAFAAPKLLRRLGLWRGEAGRKKGRRYGGKDSDDEMH</sequence>
<proteinExistence type="predicted"/>
<keyword evidence="2" id="KW-0812">Transmembrane</keyword>
<reference evidence="3 4" key="1">
    <citation type="journal article" date="2007" name="Science">
        <title>The Chlamydomonas genome reveals the evolution of key animal and plant functions.</title>
        <authorList>
            <person name="Merchant S.S."/>
            <person name="Prochnik S.E."/>
            <person name="Vallon O."/>
            <person name="Harris E.H."/>
            <person name="Karpowicz S.J."/>
            <person name="Witman G.B."/>
            <person name="Terry A."/>
            <person name="Salamov A."/>
            <person name="Fritz-Laylin L.K."/>
            <person name="Marechal-Drouard L."/>
            <person name="Marshall W.F."/>
            <person name="Qu L.H."/>
            <person name="Nelson D.R."/>
            <person name="Sanderfoot A.A."/>
            <person name="Spalding M.H."/>
            <person name="Kapitonov V.V."/>
            <person name="Ren Q."/>
            <person name="Ferris P."/>
            <person name="Lindquist E."/>
            <person name="Shapiro H."/>
            <person name="Lucas S.M."/>
            <person name="Grimwood J."/>
            <person name="Schmutz J."/>
            <person name="Cardol P."/>
            <person name="Cerutti H."/>
            <person name="Chanfreau G."/>
            <person name="Chen C.L."/>
            <person name="Cognat V."/>
            <person name="Croft M.T."/>
            <person name="Dent R."/>
            <person name="Dutcher S."/>
            <person name="Fernandez E."/>
            <person name="Fukuzawa H."/>
            <person name="Gonzalez-Ballester D."/>
            <person name="Gonzalez-Halphen D."/>
            <person name="Hallmann A."/>
            <person name="Hanikenne M."/>
            <person name="Hippler M."/>
            <person name="Inwood W."/>
            <person name="Jabbari K."/>
            <person name="Kalanon M."/>
            <person name="Kuras R."/>
            <person name="Lefebvre P.A."/>
            <person name="Lemaire S.D."/>
            <person name="Lobanov A.V."/>
            <person name="Lohr M."/>
            <person name="Manuell A."/>
            <person name="Meier I."/>
            <person name="Mets L."/>
            <person name="Mittag M."/>
            <person name="Mittelmeier T."/>
            <person name="Moroney J.V."/>
            <person name="Moseley J."/>
            <person name="Napoli C."/>
            <person name="Nedelcu A.M."/>
            <person name="Niyogi K."/>
            <person name="Novoselov S.V."/>
            <person name="Paulsen I.T."/>
            <person name="Pazour G."/>
            <person name="Purton S."/>
            <person name="Ral J.P."/>
            <person name="Riano-Pachon D.M."/>
            <person name="Riekhof W."/>
            <person name="Rymarquis L."/>
            <person name="Schroda M."/>
            <person name="Stern D."/>
            <person name="Umen J."/>
            <person name="Willows R."/>
            <person name="Wilson N."/>
            <person name="Zimmer S.L."/>
            <person name="Allmer J."/>
            <person name="Balk J."/>
            <person name="Bisova K."/>
            <person name="Chen C.J."/>
            <person name="Elias M."/>
            <person name="Gendler K."/>
            <person name="Hauser C."/>
            <person name="Lamb M.R."/>
            <person name="Ledford H."/>
            <person name="Long J.C."/>
            <person name="Minagawa J."/>
            <person name="Page M.D."/>
            <person name="Pan J."/>
            <person name="Pootakham W."/>
            <person name="Roje S."/>
            <person name="Rose A."/>
            <person name="Stahlberg E."/>
            <person name="Terauchi A.M."/>
            <person name="Yang P."/>
            <person name="Ball S."/>
            <person name="Bowler C."/>
            <person name="Dieckmann C.L."/>
            <person name="Gladyshev V.N."/>
            <person name="Green P."/>
            <person name="Jorgensen R."/>
            <person name="Mayfield S."/>
            <person name="Mueller-Roeber B."/>
            <person name="Rajamani S."/>
            <person name="Sayre R.T."/>
            <person name="Brokstein P."/>
            <person name="Dubchak I."/>
            <person name="Goodstein D."/>
            <person name="Hornick L."/>
            <person name="Huang Y.W."/>
            <person name="Jhaveri J."/>
            <person name="Luo Y."/>
            <person name="Martinez D."/>
            <person name="Ngau W.C."/>
            <person name="Otillar B."/>
            <person name="Poliakov A."/>
            <person name="Porter A."/>
            <person name="Szajkowski L."/>
            <person name="Werner G."/>
            <person name="Zhou K."/>
            <person name="Grigoriev I.V."/>
            <person name="Rokhsar D.S."/>
            <person name="Grossman A.R."/>
        </authorList>
    </citation>
    <scope>NUCLEOTIDE SEQUENCE [LARGE SCALE GENOMIC DNA]</scope>
    <source>
        <strain evidence="4">CC-503</strain>
    </source>
</reference>
<dbReference type="EMBL" id="CM008978">
    <property type="protein sequence ID" value="PNW70608.1"/>
    <property type="molecule type" value="Genomic_DNA"/>
</dbReference>
<dbReference type="PaxDb" id="3055-EDP00516"/>
<dbReference type="ExpressionAtlas" id="A0A2K3CQP1">
    <property type="expression patterns" value="baseline"/>
</dbReference>
<feature type="compositionally biased region" description="Low complexity" evidence="1">
    <location>
        <begin position="148"/>
        <end position="183"/>
    </location>
</feature>